<organism evidence="4 5">
    <name type="scientific">Bauldia litoralis</name>
    <dbReference type="NCBI Taxonomy" id="665467"/>
    <lineage>
        <taxon>Bacteria</taxon>
        <taxon>Pseudomonadati</taxon>
        <taxon>Pseudomonadota</taxon>
        <taxon>Alphaproteobacteria</taxon>
        <taxon>Hyphomicrobiales</taxon>
        <taxon>Kaistiaceae</taxon>
        <taxon>Bauldia</taxon>
    </lineage>
</organism>
<dbReference type="InterPro" id="IPR009057">
    <property type="entry name" value="Homeodomain-like_sf"/>
</dbReference>
<evidence type="ECO:0000313" key="5">
    <source>
        <dbReference type="Proteomes" id="UP000199071"/>
    </source>
</evidence>
<sequence>MDTNRHIGEIPRWGMGMMARRTEGRPGGNTTTRISVRNRKTILDAAIKVFTEKGYDGASIAEIAAASKLPKANIYYYFGTKEAIYRTLIADVLHEWDDALAHLTAERDPAEALAGYIRAKLDFTRRHAAQSRMFANEAVHGGRFLSRTDRARMQAITHAKMRVFEAWMDAGRMDRVDPVHLFVMLWSSTQYYADFDVLARNALASSRITVDDYDRAAETITRIILKGCGLAA</sequence>
<dbReference type="PROSITE" id="PS50977">
    <property type="entry name" value="HTH_TETR_2"/>
    <property type="match status" value="1"/>
</dbReference>
<name>A0A1G6BPC4_9HYPH</name>
<dbReference type="PANTHER" id="PTHR30055">
    <property type="entry name" value="HTH-TYPE TRANSCRIPTIONAL REGULATOR RUTR"/>
    <property type="match status" value="1"/>
</dbReference>
<dbReference type="InterPro" id="IPR050109">
    <property type="entry name" value="HTH-type_TetR-like_transc_reg"/>
</dbReference>
<dbReference type="Proteomes" id="UP000199071">
    <property type="component" value="Unassembled WGS sequence"/>
</dbReference>
<evidence type="ECO:0000256" key="1">
    <source>
        <dbReference type="ARBA" id="ARBA00023125"/>
    </source>
</evidence>
<dbReference type="InterPro" id="IPR013573">
    <property type="entry name" value="Tscrpt_reg_YcdC_C"/>
</dbReference>
<dbReference type="Gene3D" id="1.10.10.60">
    <property type="entry name" value="Homeodomain-like"/>
    <property type="match status" value="1"/>
</dbReference>
<reference evidence="4 5" key="1">
    <citation type="submission" date="2016-10" db="EMBL/GenBank/DDBJ databases">
        <authorList>
            <person name="de Groot N.N."/>
        </authorList>
    </citation>
    <scope>NUCLEOTIDE SEQUENCE [LARGE SCALE GENOMIC DNA]</scope>
    <source>
        <strain evidence="4 5">ATCC 35022</strain>
    </source>
</reference>
<feature type="domain" description="HTH tetR-type" evidence="3">
    <location>
        <begin position="36"/>
        <end position="96"/>
    </location>
</feature>
<dbReference type="InterPro" id="IPR036271">
    <property type="entry name" value="Tet_transcr_reg_TetR-rel_C_sf"/>
</dbReference>
<keyword evidence="1 2" id="KW-0238">DNA-binding</keyword>
<dbReference type="Pfam" id="PF00440">
    <property type="entry name" value="TetR_N"/>
    <property type="match status" value="1"/>
</dbReference>
<evidence type="ECO:0000256" key="2">
    <source>
        <dbReference type="PROSITE-ProRule" id="PRU00335"/>
    </source>
</evidence>
<dbReference type="PANTHER" id="PTHR30055:SF196">
    <property type="entry name" value="HTH-TYPE TRANSCRIPTIONAL REGULATOR RUTR"/>
    <property type="match status" value="1"/>
</dbReference>
<evidence type="ECO:0000259" key="3">
    <source>
        <dbReference type="PROSITE" id="PS50977"/>
    </source>
</evidence>
<dbReference type="EMBL" id="FMXQ01000003">
    <property type="protein sequence ID" value="SDB22450.1"/>
    <property type="molecule type" value="Genomic_DNA"/>
</dbReference>
<dbReference type="AlphaFoldDB" id="A0A1G6BPC4"/>
<dbReference type="GO" id="GO:0045892">
    <property type="term" value="P:negative regulation of DNA-templated transcription"/>
    <property type="evidence" value="ECO:0007669"/>
    <property type="project" value="InterPro"/>
</dbReference>
<dbReference type="SUPFAM" id="SSF48498">
    <property type="entry name" value="Tetracyclin repressor-like, C-terminal domain"/>
    <property type="match status" value="1"/>
</dbReference>
<protein>
    <submittedName>
        <fullName evidence="4">Transcriptional regulator, TetR family</fullName>
    </submittedName>
</protein>
<proteinExistence type="predicted"/>
<accession>A0A1G6BPC4</accession>
<dbReference type="STRING" id="665467.SAMN02982931_01687"/>
<dbReference type="InterPro" id="IPR001647">
    <property type="entry name" value="HTH_TetR"/>
</dbReference>
<keyword evidence="5" id="KW-1185">Reference proteome</keyword>
<dbReference type="SUPFAM" id="SSF46689">
    <property type="entry name" value="Homeodomain-like"/>
    <property type="match status" value="1"/>
</dbReference>
<dbReference type="GO" id="GO:0000976">
    <property type="term" value="F:transcription cis-regulatory region binding"/>
    <property type="evidence" value="ECO:0007669"/>
    <property type="project" value="TreeGrafter"/>
</dbReference>
<dbReference type="Pfam" id="PF08362">
    <property type="entry name" value="TetR_C_3"/>
    <property type="match status" value="1"/>
</dbReference>
<dbReference type="PRINTS" id="PR00455">
    <property type="entry name" value="HTHTETR"/>
</dbReference>
<dbReference type="Gene3D" id="1.10.357.10">
    <property type="entry name" value="Tetracycline Repressor, domain 2"/>
    <property type="match status" value="1"/>
</dbReference>
<evidence type="ECO:0000313" key="4">
    <source>
        <dbReference type="EMBL" id="SDB22450.1"/>
    </source>
</evidence>
<gene>
    <name evidence="4" type="ORF">SAMN02982931_01687</name>
</gene>
<dbReference type="GO" id="GO:0003700">
    <property type="term" value="F:DNA-binding transcription factor activity"/>
    <property type="evidence" value="ECO:0007669"/>
    <property type="project" value="TreeGrafter"/>
</dbReference>
<feature type="DNA-binding region" description="H-T-H motif" evidence="2">
    <location>
        <begin position="59"/>
        <end position="78"/>
    </location>
</feature>